<gene>
    <name evidence="6" type="ORF">AFUS01_LOCUS33281</name>
</gene>
<sequence length="1359" mass="148277">MYDGFFSCIITDHENWFGSDEILGPLAISIKRERAGESSLGSDITTSHKDNSSYSTVRFVYRLIVRSTELNTLRGAILEESIPGIKPNSNKGGCHAKDVIEFLLPEIQLSCLKLGLQTLATEDQLLKLDQQILTHRHKVGIMYCKAGQATEEEMYNNEEAGPAFNEFLDLIGQRVRLKGFDKYTGGLDTKDDSTGLYTIYSQYQDCDVIFHVSTLLPFTPNNRQQLMRKRHIGNDIVTIVFQEPGALPFTPKNIRSQFQHVFIVVRAINPCSENACYSVSVSRSKEVPLFGPPIPEGAKFLKNKEFVDFLLAKVINAENATYRSEKFTTMATRTKHEYLKDVVSSYSSNTSIDPRPKFSMLPFGNKKKDMGKPKFNPDPVLRGALSWSVYLDDNSCDTRLDTYLAISTDSVVIIDAVSREPVFAIPCSSILGWNTSMCNTLRIYYHQGECVTLHSKEPASVGENDDLVEIVSRLEAVTRAKAGLKQGSRLVEICKVAVATLNQEQMIDFLKTSNPVIIMVVPPLPDGSPRRGCDAKHCIYTLDLEGEYENLNLNGSTDDEPPSLIHHQFKTPNSNSLLQQAVPGNHRKRYEPRSFSPPRSSNSSGYGTGSSSKSFSSASDPHFPPNPHEGETLTSSSSGMSSTDDRWYDLTENLDGTNGSSNNSPPPIPARNVNTTSSIIVTPQPVGGNQLVRPNSGTNISSANMGGNNNIVNKGNGAGRTPTLHNNNHPPFQNGTSVVVINKHGVNQNNLAVSSTNNNNNATCVNGNGASSANNGIYVSSPTTTAVNPLDKSFIAKRDFFQRNNPHHGSFHTKLSPSRSHDLLHLKSTYGIHHSQLKPFPNSSGGFEDYGALVASSPNRRFQQQDDSRILYEKVQSGGPMFNNSPLIENTVKGKVTYLTDFPLTHSHSSEYLVGYSAHDSPSHKDMNALKNERLAVLKSTYLDKHRERYDRDNESNKSRFSAPADSISGELNRSEDDLSLIVNGQPRSASMTGRITTSSSPKIANHNVEVKMRQPVNNGTPRQSANRNSTLQEDLMRLIAPDLIPTKNGDVVVSPPATVITNGPRPSSSGSVPITNGYVNIKARPVSCGGEPGGVAPVYNSPTRNALANANITPRNTQVINGHNHLASHGNNSVSTPRRPVEKEEGKIKTVPLPLLPDSGEVDWSTLVDTATKAFQCCDIDVAGGGSSLSGSNTSTATPPLKLNQSTNSPVHHASALPLTVSALGATPMGGNGYMGSGSNVSSCSSSSPQSILPWIDDIKPEENGDKLPGAPLESVFNLEARVSQLEAELRKEQQSKQVLAAKVANLQHENKILQEQSTTTQNQFKRFAEWLRNTGIPSDQNQNGSKNSKTVEANERI</sequence>
<evidence type="ECO:0000256" key="4">
    <source>
        <dbReference type="SAM" id="MobiDB-lite"/>
    </source>
</evidence>
<feature type="coiled-coil region" evidence="3">
    <location>
        <begin position="1277"/>
        <end position="1325"/>
    </location>
</feature>
<dbReference type="GO" id="GO:0051056">
    <property type="term" value="P:regulation of small GTPase mediated signal transduction"/>
    <property type="evidence" value="ECO:0007669"/>
    <property type="project" value="InterPro"/>
</dbReference>
<feature type="region of interest" description="Disordered" evidence="4">
    <location>
        <begin position="1336"/>
        <end position="1359"/>
    </location>
</feature>
<dbReference type="EMBL" id="CAJVCH010528202">
    <property type="protein sequence ID" value="CAG7823044.1"/>
    <property type="molecule type" value="Genomic_DNA"/>
</dbReference>
<dbReference type="PANTHER" id="PTHR15711:SF22">
    <property type="entry name" value="RAP-GAP DOMAIN-CONTAINING PROTEIN"/>
    <property type="match status" value="1"/>
</dbReference>
<reference evidence="6" key="1">
    <citation type="submission" date="2021-06" db="EMBL/GenBank/DDBJ databases">
        <authorList>
            <person name="Hodson N. C."/>
            <person name="Mongue J. A."/>
            <person name="Jaron S. K."/>
        </authorList>
    </citation>
    <scope>NUCLEOTIDE SEQUENCE</scope>
</reference>
<evidence type="ECO:0000259" key="5">
    <source>
        <dbReference type="PROSITE" id="PS50085"/>
    </source>
</evidence>
<dbReference type="GO" id="GO:0005737">
    <property type="term" value="C:cytoplasm"/>
    <property type="evidence" value="ECO:0007669"/>
    <property type="project" value="TreeGrafter"/>
</dbReference>
<dbReference type="InterPro" id="IPR050989">
    <property type="entry name" value="Rap1_Ran_GAP"/>
</dbReference>
<dbReference type="Pfam" id="PF02145">
    <property type="entry name" value="Rap_GAP"/>
    <property type="match status" value="1"/>
</dbReference>
<feature type="region of interest" description="Disordered" evidence="4">
    <location>
        <begin position="551"/>
        <end position="673"/>
    </location>
</feature>
<feature type="domain" description="Rap-GAP" evidence="5">
    <location>
        <begin position="125"/>
        <end position="342"/>
    </location>
</feature>
<evidence type="ECO:0000313" key="6">
    <source>
        <dbReference type="EMBL" id="CAG7823044.1"/>
    </source>
</evidence>
<evidence type="ECO:0000313" key="7">
    <source>
        <dbReference type="Proteomes" id="UP000708208"/>
    </source>
</evidence>
<dbReference type="PANTHER" id="PTHR15711">
    <property type="entry name" value="RAP GTPASE-ACTIVATING PROTEIN"/>
    <property type="match status" value="1"/>
</dbReference>
<keyword evidence="1" id="KW-0597">Phosphoprotein</keyword>
<comment type="caution">
    <text evidence="6">The sequence shown here is derived from an EMBL/GenBank/DDBJ whole genome shotgun (WGS) entry which is preliminary data.</text>
</comment>
<keyword evidence="7" id="KW-1185">Reference proteome</keyword>
<dbReference type="FunFam" id="3.40.50.11210:FF:000002">
    <property type="entry name" value="Signal-induced proliferation-associated 1-like protein 1"/>
    <property type="match status" value="1"/>
</dbReference>
<dbReference type="PROSITE" id="PS50085">
    <property type="entry name" value="RAPGAP"/>
    <property type="match status" value="1"/>
</dbReference>
<feature type="compositionally biased region" description="Basic and acidic residues" evidence="4">
    <location>
        <begin position="948"/>
        <end position="958"/>
    </location>
</feature>
<dbReference type="GO" id="GO:0005096">
    <property type="term" value="F:GTPase activator activity"/>
    <property type="evidence" value="ECO:0007669"/>
    <property type="project" value="InterPro"/>
</dbReference>
<dbReference type="InterPro" id="IPR000331">
    <property type="entry name" value="Rap/Ran_GAP_dom"/>
</dbReference>
<evidence type="ECO:0000256" key="3">
    <source>
        <dbReference type="SAM" id="Coils"/>
    </source>
</evidence>
<feature type="compositionally biased region" description="Polar residues" evidence="4">
    <location>
        <begin position="1337"/>
        <end position="1353"/>
    </location>
</feature>
<feature type="compositionally biased region" description="Polar residues" evidence="4">
    <location>
        <begin position="570"/>
        <end position="579"/>
    </location>
</feature>
<evidence type="ECO:0000256" key="2">
    <source>
        <dbReference type="ARBA" id="ARBA00023054"/>
    </source>
</evidence>
<feature type="compositionally biased region" description="Low complexity" evidence="4">
    <location>
        <begin position="593"/>
        <end position="619"/>
    </location>
</feature>
<feature type="region of interest" description="Disordered" evidence="4">
    <location>
        <begin position="948"/>
        <end position="973"/>
    </location>
</feature>
<proteinExistence type="predicted"/>
<feature type="region of interest" description="Disordered" evidence="4">
    <location>
        <begin position="1126"/>
        <end position="1147"/>
    </location>
</feature>
<protein>
    <recommendedName>
        <fullName evidence="5">Rap-GAP domain-containing protein</fullName>
    </recommendedName>
</protein>
<dbReference type="Proteomes" id="UP000708208">
    <property type="component" value="Unassembled WGS sequence"/>
</dbReference>
<keyword evidence="2 3" id="KW-0175">Coiled coil</keyword>
<evidence type="ECO:0000256" key="1">
    <source>
        <dbReference type="ARBA" id="ARBA00022553"/>
    </source>
</evidence>
<accession>A0A8J2KTP3</accession>
<name>A0A8J2KTP3_9HEXA</name>
<dbReference type="OrthoDB" id="2499658at2759"/>
<organism evidence="6 7">
    <name type="scientific">Allacma fusca</name>
    <dbReference type="NCBI Taxonomy" id="39272"/>
    <lineage>
        <taxon>Eukaryota</taxon>
        <taxon>Metazoa</taxon>
        <taxon>Ecdysozoa</taxon>
        <taxon>Arthropoda</taxon>
        <taxon>Hexapoda</taxon>
        <taxon>Collembola</taxon>
        <taxon>Symphypleona</taxon>
        <taxon>Sminthuridae</taxon>
        <taxon>Allacma</taxon>
    </lineage>
</organism>